<comment type="similarity">
    <text evidence="1 3">Belongs to the UDP-glycosyltransferase family.</text>
</comment>
<evidence type="ECO:0000256" key="3">
    <source>
        <dbReference type="RuleBase" id="RU003718"/>
    </source>
</evidence>
<proteinExistence type="inferred from homology"/>
<dbReference type="FunFam" id="3.40.50.2000:FF:000060">
    <property type="entry name" value="Glycosyltransferase"/>
    <property type="match status" value="1"/>
</dbReference>
<dbReference type="Gene3D" id="3.40.50.2000">
    <property type="entry name" value="Glycogen Phosphorylase B"/>
    <property type="match status" value="2"/>
</dbReference>
<dbReference type="OrthoDB" id="5835829at2759"/>
<keyword evidence="2 3" id="KW-0808">Transferase</keyword>
<dbReference type="SUPFAM" id="SSF53756">
    <property type="entry name" value="UDP-Glycosyltransferase/glycogen phosphorylase"/>
    <property type="match status" value="1"/>
</dbReference>
<evidence type="ECO:0000256" key="1">
    <source>
        <dbReference type="ARBA" id="ARBA00009995"/>
    </source>
</evidence>
<dbReference type="GO" id="GO:0080043">
    <property type="term" value="F:quercetin 3-O-glucosyltransferase activity"/>
    <property type="evidence" value="ECO:0007669"/>
    <property type="project" value="TreeGrafter"/>
</dbReference>
<dbReference type="AlphaFoldDB" id="A0A8T2RXH9"/>
<keyword evidence="3" id="KW-0328">Glycosyltransferase</keyword>
<dbReference type="EMBL" id="CM035428">
    <property type="protein sequence ID" value="KAH7301062.1"/>
    <property type="molecule type" value="Genomic_DNA"/>
</dbReference>
<evidence type="ECO:0000313" key="6">
    <source>
        <dbReference type="Proteomes" id="UP000825935"/>
    </source>
</evidence>
<evidence type="ECO:0000313" key="5">
    <source>
        <dbReference type="EMBL" id="KAH7301062.1"/>
    </source>
</evidence>
<dbReference type="PROSITE" id="PS00375">
    <property type="entry name" value="UDPGT"/>
    <property type="match status" value="1"/>
</dbReference>
<dbReference type="Proteomes" id="UP000825935">
    <property type="component" value="Chromosome 23"/>
</dbReference>
<keyword evidence="6" id="KW-1185">Reference proteome</keyword>
<dbReference type="CDD" id="cd03784">
    <property type="entry name" value="GT1_Gtf-like"/>
    <property type="match status" value="1"/>
</dbReference>
<name>A0A8T2RXH9_CERRI</name>
<sequence length="519" mass="57802">MQAASCTEVEKMASSTRDSRIHALAFPLPTQSRLNALSYLCETLTTAPHDAFFVTFLNINAIQDRIVSLKEQLSCSSGGADDVVDEGSCEIIRSVERYICRASLPLPALDFKGLFNSTVQNVMGAIGSAAPSVRELLQKMRQQTNPVQCIISDICVFRPIMKAFETVDIPRVWLCNSSASFLLFFHYVQEGILPLQEVMELNKNKRIPDTDIVFKEYVLSGLPSLAKVDLPHTPSLDEDSDNEDPFIYNILIDNLRSTKENGDCILINSFEDLEPEAFGALRNLLSIPVYGVGPLQGISSSSLWKEDEECLQWLDRQPSRSVVYISSGSLKLHSDEQVKEIGGAVLADNRHFLWSYRSESAADHDSASARPSLPMDFLTRTGDRGRVVEWAPQSRVLSHPSVGAFLTHCGWSSTMEAVTNGIPLICLPIFYDQFMDAKLAVDVWKMALRLATNSRGVAEKEELRRAFSRLIDSDEGEKLRANARTFQQRSQRAPLPGGTTYNDIQSFMKGLSQFVSQQV</sequence>
<evidence type="ECO:0000256" key="4">
    <source>
        <dbReference type="RuleBase" id="RU362057"/>
    </source>
</evidence>
<dbReference type="PANTHER" id="PTHR11926">
    <property type="entry name" value="GLUCOSYL/GLUCURONOSYL TRANSFERASES"/>
    <property type="match status" value="1"/>
</dbReference>
<accession>A0A8T2RXH9</accession>
<dbReference type="Pfam" id="PF00201">
    <property type="entry name" value="UDPGT"/>
    <property type="match status" value="1"/>
</dbReference>
<dbReference type="InterPro" id="IPR035595">
    <property type="entry name" value="UDP_glycos_trans_CS"/>
</dbReference>
<protein>
    <recommendedName>
        <fullName evidence="4">Glycosyltransferase</fullName>
        <ecNumber evidence="4">2.4.1.-</ecNumber>
    </recommendedName>
</protein>
<organism evidence="5 6">
    <name type="scientific">Ceratopteris richardii</name>
    <name type="common">Triangle waterfern</name>
    <dbReference type="NCBI Taxonomy" id="49495"/>
    <lineage>
        <taxon>Eukaryota</taxon>
        <taxon>Viridiplantae</taxon>
        <taxon>Streptophyta</taxon>
        <taxon>Embryophyta</taxon>
        <taxon>Tracheophyta</taxon>
        <taxon>Polypodiopsida</taxon>
        <taxon>Polypodiidae</taxon>
        <taxon>Polypodiales</taxon>
        <taxon>Pteridineae</taxon>
        <taxon>Pteridaceae</taxon>
        <taxon>Parkerioideae</taxon>
        <taxon>Ceratopteris</taxon>
    </lineage>
</organism>
<comment type="caution">
    <text evidence="5">The sequence shown here is derived from an EMBL/GenBank/DDBJ whole genome shotgun (WGS) entry which is preliminary data.</text>
</comment>
<gene>
    <name evidence="5" type="ORF">KP509_23G010600</name>
</gene>
<dbReference type="EC" id="2.4.1.-" evidence="4"/>
<dbReference type="GO" id="GO:0080044">
    <property type="term" value="F:quercetin 7-O-glucosyltransferase activity"/>
    <property type="evidence" value="ECO:0007669"/>
    <property type="project" value="TreeGrafter"/>
</dbReference>
<dbReference type="PANTHER" id="PTHR11926:SF774">
    <property type="entry name" value="UDP-GLYCOSYLTRANSFERASE 85A1-RELATED"/>
    <property type="match status" value="1"/>
</dbReference>
<reference evidence="5 6" key="1">
    <citation type="submission" date="2021-08" db="EMBL/GenBank/DDBJ databases">
        <title>WGS assembly of Ceratopteris richardii.</title>
        <authorList>
            <person name="Marchant D.B."/>
            <person name="Chen G."/>
            <person name="Jenkins J."/>
            <person name="Shu S."/>
            <person name="Leebens-Mack J."/>
            <person name="Grimwood J."/>
            <person name="Schmutz J."/>
            <person name="Soltis P."/>
            <person name="Soltis D."/>
            <person name="Chen Z.-H."/>
        </authorList>
    </citation>
    <scope>NUCLEOTIDE SEQUENCE [LARGE SCALE GENOMIC DNA]</scope>
    <source>
        <strain evidence="5">Whitten #5841</strain>
        <tissue evidence="5">Leaf</tissue>
    </source>
</reference>
<dbReference type="InterPro" id="IPR002213">
    <property type="entry name" value="UDP_glucos_trans"/>
</dbReference>
<evidence type="ECO:0000256" key="2">
    <source>
        <dbReference type="ARBA" id="ARBA00022679"/>
    </source>
</evidence>